<proteinExistence type="predicted"/>
<evidence type="ECO:0000313" key="4">
    <source>
        <dbReference type="EnsemblMetazoa" id="CapteP195734"/>
    </source>
</evidence>
<reference evidence="4" key="3">
    <citation type="submission" date="2015-06" db="UniProtKB">
        <authorList>
            <consortium name="EnsemblMetazoa"/>
        </authorList>
    </citation>
    <scope>IDENTIFICATION</scope>
</reference>
<evidence type="ECO:0000256" key="1">
    <source>
        <dbReference type="SAM" id="MobiDB-lite"/>
    </source>
</evidence>
<dbReference type="EnsemblMetazoa" id="CapteT195734">
    <property type="protein sequence ID" value="CapteP195734"/>
    <property type="gene ID" value="CapteG195734"/>
</dbReference>
<feature type="transmembrane region" description="Helical" evidence="2">
    <location>
        <begin position="22"/>
        <end position="47"/>
    </location>
</feature>
<dbReference type="Proteomes" id="UP000014760">
    <property type="component" value="Unassembled WGS sequence"/>
</dbReference>
<feature type="region of interest" description="Disordered" evidence="1">
    <location>
        <begin position="57"/>
        <end position="82"/>
    </location>
</feature>
<keyword evidence="5" id="KW-1185">Reference proteome</keyword>
<accession>R7UQ44</accession>
<sequence length="107" mass="10769">MDASTAANQAANSEKPADSTPIYIAAALGGALFVVIIVAVLASLLYCSRKKKAMANSDLGTQSMHSSSNGGHTGGYSGLAAAPPSQVDGSVYSYLDDAVTDDAKATQ</sequence>
<reference evidence="3 5" key="2">
    <citation type="journal article" date="2013" name="Nature">
        <title>Insights into bilaterian evolution from three spiralian genomes.</title>
        <authorList>
            <person name="Simakov O."/>
            <person name="Marletaz F."/>
            <person name="Cho S.J."/>
            <person name="Edsinger-Gonzales E."/>
            <person name="Havlak P."/>
            <person name="Hellsten U."/>
            <person name="Kuo D.H."/>
            <person name="Larsson T."/>
            <person name="Lv J."/>
            <person name="Arendt D."/>
            <person name="Savage R."/>
            <person name="Osoegawa K."/>
            <person name="de Jong P."/>
            <person name="Grimwood J."/>
            <person name="Chapman J.A."/>
            <person name="Shapiro H."/>
            <person name="Aerts A."/>
            <person name="Otillar R.P."/>
            <person name="Terry A.Y."/>
            <person name="Boore J.L."/>
            <person name="Grigoriev I.V."/>
            <person name="Lindberg D.R."/>
            <person name="Seaver E.C."/>
            <person name="Weisblat D.A."/>
            <person name="Putnam N.H."/>
            <person name="Rokhsar D.S."/>
        </authorList>
    </citation>
    <scope>NUCLEOTIDE SEQUENCE</scope>
    <source>
        <strain evidence="3 5">I ESC-2004</strain>
    </source>
</reference>
<feature type="compositionally biased region" description="Polar residues" evidence="1">
    <location>
        <begin position="58"/>
        <end position="70"/>
    </location>
</feature>
<evidence type="ECO:0000313" key="3">
    <source>
        <dbReference type="EMBL" id="ELU08634.1"/>
    </source>
</evidence>
<dbReference type="EMBL" id="KB298904">
    <property type="protein sequence ID" value="ELU08634.1"/>
    <property type="molecule type" value="Genomic_DNA"/>
</dbReference>
<evidence type="ECO:0000256" key="2">
    <source>
        <dbReference type="SAM" id="Phobius"/>
    </source>
</evidence>
<gene>
    <name evidence="3" type="ORF">CAPTEDRAFT_195734</name>
</gene>
<protein>
    <submittedName>
        <fullName evidence="3 4">Uncharacterized protein</fullName>
    </submittedName>
</protein>
<dbReference type="EMBL" id="AMQN01042224">
    <property type="status" value="NOT_ANNOTATED_CDS"/>
    <property type="molecule type" value="Genomic_DNA"/>
</dbReference>
<name>R7UQ44_CAPTE</name>
<evidence type="ECO:0000313" key="5">
    <source>
        <dbReference type="Proteomes" id="UP000014760"/>
    </source>
</evidence>
<reference evidence="5" key="1">
    <citation type="submission" date="2012-12" db="EMBL/GenBank/DDBJ databases">
        <authorList>
            <person name="Hellsten U."/>
            <person name="Grimwood J."/>
            <person name="Chapman J.A."/>
            <person name="Shapiro H."/>
            <person name="Aerts A."/>
            <person name="Otillar R.P."/>
            <person name="Terry A.Y."/>
            <person name="Boore J.L."/>
            <person name="Simakov O."/>
            <person name="Marletaz F."/>
            <person name="Cho S.-J."/>
            <person name="Edsinger-Gonzales E."/>
            <person name="Havlak P."/>
            <person name="Kuo D.-H."/>
            <person name="Larsson T."/>
            <person name="Lv J."/>
            <person name="Arendt D."/>
            <person name="Savage R."/>
            <person name="Osoegawa K."/>
            <person name="de Jong P."/>
            <person name="Lindberg D.R."/>
            <person name="Seaver E.C."/>
            <person name="Weisblat D.A."/>
            <person name="Putnam N.H."/>
            <person name="Grigoriev I.V."/>
            <person name="Rokhsar D.S."/>
        </authorList>
    </citation>
    <scope>NUCLEOTIDE SEQUENCE</scope>
    <source>
        <strain evidence="5">I ESC-2004</strain>
    </source>
</reference>
<keyword evidence="2" id="KW-1133">Transmembrane helix</keyword>
<keyword evidence="2" id="KW-0812">Transmembrane</keyword>
<dbReference type="HOGENOM" id="CLU_2216388_0_0_1"/>
<feature type="non-terminal residue" evidence="3">
    <location>
        <position position="107"/>
    </location>
</feature>
<dbReference type="AlphaFoldDB" id="R7UQ44"/>
<organism evidence="3">
    <name type="scientific">Capitella teleta</name>
    <name type="common">Polychaete worm</name>
    <dbReference type="NCBI Taxonomy" id="283909"/>
    <lineage>
        <taxon>Eukaryota</taxon>
        <taxon>Metazoa</taxon>
        <taxon>Spiralia</taxon>
        <taxon>Lophotrochozoa</taxon>
        <taxon>Annelida</taxon>
        <taxon>Polychaeta</taxon>
        <taxon>Sedentaria</taxon>
        <taxon>Scolecida</taxon>
        <taxon>Capitellidae</taxon>
        <taxon>Capitella</taxon>
    </lineage>
</organism>
<keyword evidence="2" id="KW-0472">Membrane</keyword>